<keyword evidence="1" id="KW-0812">Transmembrane</keyword>
<dbReference type="Proteomes" id="UP000283587">
    <property type="component" value="Unassembled WGS sequence"/>
</dbReference>
<feature type="transmembrane region" description="Helical" evidence="1">
    <location>
        <begin position="61"/>
        <end position="88"/>
    </location>
</feature>
<protein>
    <submittedName>
        <fullName evidence="2">Rod shape-determining protein MreD</fullName>
    </submittedName>
</protein>
<proteinExistence type="predicted"/>
<keyword evidence="1" id="KW-1133">Transmembrane helix</keyword>
<dbReference type="OrthoDB" id="7629477at2"/>
<evidence type="ECO:0000256" key="1">
    <source>
        <dbReference type="SAM" id="Phobius"/>
    </source>
</evidence>
<dbReference type="EMBL" id="QZEW01000093">
    <property type="protein sequence ID" value="RJL06810.1"/>
    <property type="molecule type" value="Genomic_DNA"/>
</dbReference>
<name>A0A419A1B7_9RHOB</name>
<accession>A0A419A1B7</accession>
<dbReference type="RefSeq" id="WP_119900175.1">
    <property type="nucleotide sequence ID" value="NZ_QNRC01000001.1"/>
</dbReference>
<feature type="transmembrane region" description="Helical" evidence="1">
    <location>
        <begin position="109"/>
        <end position="130"/>
    </location>
</feature>
<gene>
    <name evidence="2" type="ORF">D3P05_17950</name>
</gene>
<evidence type="ECO:0000313" key="3">
    <source>
        <dbReference type="Proteomes" id="UP000283587"/>
    </source>
</evidence>
<keyword evidence="1" id="KW-0472">Membrane</keyword>
<keyword evidence="3" id="KW-1185">Reference proteome</keyword>
<feature type="transmembrane region" description="Helical" evidence="1">
    <location>
        <begin position="136"/>
        <end position="158"/>
    </location>
</feature>
<reference evidence="3" key="1">
    <citation type="submission" date="2018-09" db="EMBL/GenBank/DDBJ databases">
        <title>Paracoccus onubensis nov. sp. a moderate halophilic bacterium isolated from Gruta de las Maravillas (Aracena, Spain).</title>
        <authorList>
            <person name="Jurado V."/>
            <person name="Gutierrez-Patricio S."/>
            <person name="Gonzalez-Pimentel J.L."/>
            <person name="Miller A.Z."/>
            <person name="Laiz L."/>
            <person name="Saiz-Jimenez C."/>
        </authorList>
    </citation>
    <scope>NUCLEOTIDE SEQUENCE [LARGE SCALE GENOMIC DNA]</scope>
    <source>
        <strain evidence="3">DSM 26381</strain>
    </source>
</reference>
<feature type="transmembrane region" description="Helical" evidence="1">
    <location>
        <begin position="9"/>
        <end position="29"/>
    </location>
</feature>
<organism evidence="2 3">
    <name type="scientific">Paracoccus siganidrum</name>
    <dbReference type="NCBI Taxonomy" id="1276757"/>
    <lineage>
        <taxon>Bacteria</taxon>
        <taxon>Pseudomonadati</taxon>
        <taxon>Pseudomonadota</taxon>
        <taxon>Alphaproteobacteria</taxon>
        <taxon>Rhodobacterales</taxon>
        <taxon>Paracoccaceae</taxon>
        <taxon>Paracoccus</taxon>
    </lineage>
</organism>
<comment type="caution">
    <text evidence="2">The sequence shown here is derived from an EMBL/GenBank/DDBJ whole genome shotgun (WGS) entry which is preliminary data.</text>
</comment>
<evidence type="ECO:0000313" key="2">
    <source>
        <dbReference type="EMBL" id="RJL06810.1"/>
    </source>
</evidence>
<sequence>MIEGPARHLILGAALVALCWLGLLFLRLLPVFGGLTGWPGPDLGLCLIFAWVLRRPDQVPALLIVALVLVEDVMLLRPIALWALIVLLGSEAARRREARWRDQPFMVEWLRVSMLIGAMMLGYRVVQVLFFLPVPALWQVVLQFIATVAAYPLVVFAARWLVGLRHATPAEAEMMRHMR</sequence>
<dbReference type="AlphaFoldDB" id="A0A419A1B7"/>